<keyword evidence="2" id="KW-0067">ATP-binding</keyword>
<dbReference type="EMBL" id="JAGKQH010000017">
    <property type="protein sequence ID" value="KAG6575180.1"/>
    <property type="molecule type" value="Genomic_DNA"/>
</dbReference>
<dbReference type="PANTHER" id="PTHR12705:SF0">
    <property type="entry name" value="ORIGIN RECOGNITION COMPLEX SUBUNIT 5"/>
    <property type="match status" value="1"/>
</dbReference>
<dbReference type="InterPro" id="IPR020796">
    <property type="entry name" value="ORC5"/>
</dbReference>
<keyword evidence="7" id="KW-1185">Reference proteome</keyword>
<gene>
    <name evidence="6" type="primary">ORC5</name>
    <name evidence="6" type="ORF">SDJN03_25819</name>
</gene>
<feature type="non-terminal residue" evidence="6">
    <location>
        <position position="1"/>
    </location>
</feature>
<sequence length="617" mass="69408">MYRRRPAACVATFPQDTAAECVADVDRESGVAVTGREKTGERDRVYITLSPRTSIPSDFSLSRPSILLSPPWTDFCSCCRIFEECLKKKARNLTEGQPDTISKEDLLSSFPGRHTQILELLNLLGPLNSPMLPLFVYGGTSSGKTSVILQTFRHLNRPFVYSSCRTCYNLRTLFESILNQLLLHQKDAGSGYLSAKRCEKPSDFVNFLREALVKVVNTLQGNPGKLSTKKLTGQGHGHMIYLIFDNLELVRNWDKSSSILPFLFNLHEVLNMNEVGFLFISNTSPDTYYSNMGYLEPIPVYFSEYTEDDLRQILSRNQTNQEMYSSFLSIVLGPFCRITRQVNELSIAFSSLYKTYREASGDLNNVPNESSKRARFSHFQPHIAPALNQIFKISSQPSELNNLKEPKRKGGSKKLGGFDSSEDLDFHMSTSAKYLLLSAFLASRNPATLDASLFDSTGGASSRKRKKRPSEKAIEQKEISEQELLMKGPGTFPLERLLAIFQCITSVAETSLEDVQDVVMDSRNEDSELMSDVLLQLSSLCNANFVVKGGSCPLEGSTRYRSTVSEDMASKVARKRIQILRCQEENLKMVSYQLLQYGLKNSREIRKGKLWIILAVS</sequence>
<feature type="domain" description="Origin recognition complex subunit 5 C-terminal" evidence="5">
    <location>
        <begin position="428"/>
        <end position="575"/>
    </location>
</feature>
<dbReference type="GO" id="GO:0006270">
    <property type="term" value="P:DNA replication initiation"/>
    <property type="evidence" value="ECO:0007669"/>
    <property type="project" value="TreeGrafter"/>
</dbReference>
<dbReference type="Pfam" id="PF13191">
    <property type="entry name" value="AAA_16"/>
    <property type="match status" value="1"/>
</dbReference>
<evidence type="ECO:0000313" key="6">
    <source>
        <dbReference type="EMBL" id="KAG6575180.1"/>
    </source>
</evidence>
<comment type="caution">
    <text evidence="6">The sequence shown here is derived from an EMBL/GenBank/DDBJ whole genome shotgun (WGS) entry which is preliminary data.</text>
</comment>
<dbReference type="PANTHER" id="PTHR12705">
    <property type="entry name" value="ORIGIN RECOGNITION COMPLEX SUBUNIT 5"/>
    <property type="match status" value="1"/>
</dbReference>
<name>A0AAV6M597_9ROSI</name>
<dbReference type="InterPro" id="IPR047088">
    <property type="entry name" value="ORC5_C"/>
</dbReference>
<reference evidence="6 7" key="1">
    <citation type="journal article" date="2021" name="Hortic Res">
        <title>The domestication of Cucurbita argyrosperma as revealed by the genome of its wild relative.</title>
        <authorList>
            <person name="Barrera-Redondo J."/>
            <person name="Sanchez-de la Vega G."/>
            <person name="Aguirre-Liguori J.A."/>
            <person name="Castellanos-Morales G."/>
            <person name="Gutierrez-Guerrero Y.T."/>
            <person name="Aguirre-Dugua X."/>
            <person name="Aguirre-Planter E."/>
            <person name="Tenaillon M.I."/>
            <person name="Lira-Saade R."/>
            <person name="Eguiarte L.E."/>
        </authorList>
    </citation>
    <scope>NUCLEOTIDE SEQUENCE [LARGE SCALE GENOMIC DNA]</scope>
    <source>
        <strain evidence="6">JBR-2021</strain>
    </source>
</reference>
<dbReference type="FunFam" id="3.40.50.300:FF:002310">
    <property type="entry name" value="Origin of replication complex subunit 5"/>
    <property type="match status" value="1"/>
</dbReference>
<dbReference type="Pfam" id="PF14630">
    <property type="entry name" value="ORC5_C"/>
    <property type="match status" value="1"/>
</dbReference>
<evidence type="ECO:0000313" key="7">
    <source>
        <dbReference type="Proteomes" id="UP000685013"/>
    </source>
</evidence>
<dbReference type="Proteomes" id="UP000685013">
    <property type="component" value="Chromosome 17"/>
</dbReference>
<evidence type="ECO:0000259" key="4">
    <source>
        <dbReference type="Pfam" id="PF13191"/>
    </source>
</evidence>
<protein>
    <submittedName>
        <fullName evidence="6">Origin of replication complex subunit 5</fullName>
    </submittedName>
</protein>
<organism evidence="6 7">
    <name type="scientific">Cucurbita argyrosperma subsp. sororia</name>
    <dbReference type="NCBI Taxonomy" id="37648"/>
    <lineage>
        <taxon>Eukaryota</taxon>
        <taxon>Viridiplantae</taxon>
        <taxon>Streptophyta</taxon>
        <taxon>Embryophyta</taxon>
        <taxon>Tracheophyta</taxon>
        <taxon>Spermatophyta</taxon>
        <taxon>Magnoliopsida</taxon>
        <taxon>eudicotyledons</taxon>
        <taxon>Gunneridae</taxon>
        <taxon>Pentapetalae</taxon>
        <taxon>rosids</taxon>
        <taxon>fabids</taxon>
        <taxon>Cucurbitales</taxon>
        <taxon>Cucurbitaceae</taxon>
        <taxon>Cucurbiteae</taxon>
        <taxon>Cucurbita</taxon>
    </lineage>
</organism>
<evidence type="ECO:0000256" key="1">
    <source>
        <dbReference type="ARBA" id="ARBA00022741"/>
    </source>
</evidence>
<feature type="domain" description="Orc1-like AAA ATPase" evidence="4">
    <location>
        <begin position="110"/>
        <end position="269"/>
    </location>
</feature>
<evidence type="ECO:0000259" key="5">
    <source>
        <dbReference type="Pfam" id="PF14630"/>
    </source>
</evidence>
<dbReference type="AlphaFoldDB" id="A0AAV6M597"/>
<accession>A0AAV6M597</accession>
<proteinExistence type="predicted"/>
<evidence type="ECO:0000256" key="2">
    <source>
        <dbReference type="ARBA" id="ARBA00022840"/>
    </source>
</evidence>
<keyword evidence="1" id="KW-0547">Nucleotide-binding</keyword>
<evidence type="ECO:0000256" key="3">
    <source>
        <dbReference type="SAM" id="MobiDB-lite"/>
    </source>
</evidence>
<dbReference type="GO" id="GO:0003688">
    <property type="term" value="F:DNA replication origin binding"/>
    <property type="evidence" value="ECO:0007669"/>
    <property type="project" value="TreeGrafter"/>
</dbReference>
<feature type="region of interest" description="Disordered" evidence="3">
    <location>
        <begin position="452"/>
        <end position="475"/>
    </location>
</feature>
<dbReference type="GO" id="GO:0005664">
    <property type="term" value="C:nuclear origin of replication recognition complex"/>
    <property type="evidence" value="ECO:0007669"/>
    <property type="project" value="TreeGrafter"/>
</dbReference>
<dbReference type="InterPro" id="IPR041664">
    <property type="entry name" value="AAA_16"/>
</dbReference>